<feature type="compositionally biased region" description="Basic and acidic residues" evidence="1">
    <location>
        <begin position="225"/>
        <end position="236"/>
    </location>
</feature>
<evidence type="ECO:0000259" key="2">
    <source>
        <dbReference type="Pfam" id="PF00144"/>
    </source>
</evidence>
<evidence type="ECO:0000259" key="3">
    <source>
        <dbReference type="Pfam" id="PF25534"/>
    </source>
</evidence>
<protein>
    <submittedName>
        <fullName evidence="4">Beta-lactamase-type transpeptidase fold domain-containing protein</fullName>
    </submittedName>
</protein>
<evidence type="ECO:0000256" key="1">
    <source>
        <dbReference type="SAM" id="MobiDB-lite"/>
    </source>
</evidence>
<dbReference type="PANTHER" id="PTHR36223:SF5">
    <property type="entry name" value="BETA-LACTAMASE-TYPE TRANSPEPTIDASE FOLD DOMAIN CONTAINING PROTEIN"/>
    <property type="match status" value="1"/>
</dbReference>
<feature type="region of interest" description="Disordered" evidence="1">
    <location>
        <begin position="356"/>
        <end position="539"/>
    </location>
</feature>
<dbReference type="InterPro" id="IPR012338">
    <property type="entry name" value="Beta-lactam/transpept-like"/>
</dbReference>
<dbReference type="InterPro" id="IPR001466">
    <property type="entry name" value="Beta-lactam-related"/>
</dbReference>
<organism evidence="4 5">
    <name type="scientific">Thelonectria olida</name>
    <dbReference type="NCBI Taxonomy" id="1576542"/>
    <lineage>
        <taxon>Eukaryota</taxon>
        <taxon>Fungi</taxon>
        <taxon>Dikarya</taxon>
        <taxon>Ascomycota</taxon>
        <taxon>Pezizomycotina</taxon>
        <taxon>Sordariomycetes</taxon>
        <taxon>Hypocreomycetidae</taxon>
        <taxon>Hypocreales</taxon>
        <taxon>Nectriaceae</taxon>
        <taxon>Thelonectria</taxon>
    </lineage>
</organism>
<dbReference type="InterPro" id="IPR057678">
    <property type="entry name" value="DUF7918"/>
</dbReference>
<dbReference type="EMBL" id="JAGPYM010000005">
    <property type="protein sequence ID" value="KAH6894303.1"/>
    <property type="molecule type" value="Genomic_DNA"/>
</dbReference>
<feature type="compositionally biased region" description="Polar residues" evidence="1">
    <location>
        <begin position="212"/>
        <end position="224"/>
    </location>
</feature>
<dbReference type="Pfam" id="PF25534">
    <property type="entry name" value="DUF7918"/>
    <property type="match status" value="1"/>
</dbReference>
<gene>
    <name evidence="4" type="ORF">B0T10DRAFT_527156</name>
</gene>
<sequence length="1129" mass="125563">MPCFKGIAVSIHANGAPLPEHGMQKQSRMSRISTYIPVPQPQLSPESNKPEPAKFAISITLLTPGLPIPYSTPKASESNPYPKPQFVNSSPPGFHGNHNKHAGVVNAYTPMTKSENETIAAYIYFDGRAKEEVATLLRPGEETWVNSRWVQIAETEGGGLAEREFLFREVGLERWLNGLDLQGHDAAEKLEKRRQKFERRRRRQKAAFEGNTGVSIDGDSNSQRDALRYGNDDKAPIEAFGDESDHWTDADDDDDEPPEATGQIKVAMFRVLASGEIKKGEYSPQFDAHDGDDDDVNAKGNSLDADVEHTTSFAKPKSLDPKTISTQTVTGIDGPEKPYAVFTFFYRGERQLQKIGVLQSSKNPQTTPGSAKRRSGQIDFSNLGPLKAGGTVGFSTFRDQDSEALRRRKARKKSNGNIAEDSDDDDDDDSDGLVKMEEADDKEIGVKVAPEDAQFQGELADGVNRIHLKRAHSADPDGNSTPTSQTNEVPSTQGSTSLQFLGSDLPATATTGGLTEVPDASLIGSPLKKQRPSMDHSANLPATQNLSAALDAVISGSGSGSASPATKPATETLRPHPHEEEEELTQLQSSSNILLDQFVMMGEYIDTNVKSDDNPFTDEFGEFVKQQLDEWKTPGLSIAVVDDDKVFTKAYGLAQLPDTSATPETIWYGASTTKAFIGAVLAHFIDTKQYPQLERGWATPIVSIIREDFVLRDAWAMEHLTLEDAVCHRTGFPRHDKSSQRYIDDEDGPVEGPDGKKKRYVTIRDVVRNMRNLDMTEEPRVKFQYCNLMFVVLTHVVETLAEKPLADVLREVIWEPLGMTSTYFDLDKALAAPEHFARGYSWNQNEHEFQEMPWMPVVEIGGAGAIISNTVDYAKWVKCLIHQTAPFSEAAHKDIRTPRMIETLPELGKDVSLYGLGWERQVYRGHLIYTHSGGMHAYGTEVFWLPEAKFGVVAFANTAILSNAVEEVLVYKLIHEKLGIPPKDQLDPAAKVNKEHGKGIENLFPDRPEKPLPSPVPIKDLAGTYYDEGYKSLTLQVEPHPDKENEEILVTESPNSTWQFKLEFHHVTGSWWIVYMQQGLSKSLGFYQEWEKAEFKIGPNGKPSALVIEWWARLSNMYEGVVEFKRVKE</sequence>
<accession>A0A9P9ATF8</accession>
<dbReference type="PANTHER" id="PTHR36223">
    <property type="entry name" value="BETA-LACTAMASE-TYPE TRANSPEPTIDASE FOLD DOMAIN CONTAINING PROTEIN"/>
    <property type="match status" value="1"/>
</dbReference>
<feature type="domain" description="Beta-lactamase-related" evidence="2">
    <location>
        <begin position="623"/>
        <end position="959"/>
    </location>
</feature>
<feature type="compositionally biased region" description="Polar residues" evidence="1">
    <location>
        <begin position="478"/>
        <end position="500"/>
    </location>
</feature>
<feature type="compositionally biased region" description="Acidic residues" evidence="1">
    <location>
        <begin position="420"/>
        <end position="431"/>
    </location>
</feature>
<proteinExistence type="predicted"/>
<feature type="region of interest" description="Disordered" evidence="1">
    <location>
        <begin position="194"/>
        <end position="260"/>
    </location>
</feature>
<dbReference type="SUPFAM" id="SSF56601">
    <property type="entry name" value="beta-lactamase/transpeptidase-like"/>
    <property type="match status" value="1"/>
</dbReference>
<comment type="caution">
    <text evidence="4">The sequence shown here is derived from an EMBL/GenBank/DDBJ whole genome shotgun (WGS) entry which is preliminary data.</text>
</comment>
<feature type="domain" description="DUF7918" evidence="3">
    <location>
        <begin position="249"/>
        <end position="359"/>
    </location>
</feature>
<keyword evidence="5" id="KW-1185">Reference proteome</keyword>
<evidence type="ECO:0000313" key="5">
    <source>
        <dbReference type="Proteomes" id="UP000777438"/>
    </source>
</evidence>
<feature type="compositionally biased region" description="Polar residues" evidence="1">
    <location>
        <begin position="358"/>
        <end position="369"/>
    </location>
</feature>
<evidence type="ECO:0000313" key="4">
    <source>
        <dbReference type="EMBL" id="KAH6894303.1"/>
    </source>
</evidence>
<dbReference type="AlphaFoldDB" id="A0A9P9ATF8"/>
<feature type="compositionally biased region" description="Basic and acidic residues" evidence="1">
    <location>
        <begin position="432"/>
        <end position="445"/>
    </location>
</feature>
<feature type="region of interest" description="Disordered" evidence="1">
    <location>
        <begin position="554"/>
        <end position="587"/>
    </location>
</feature>
<dbReference type="Gene3D" id="3.40.710.10">
    <property type="entry name" value="DD-peptidase/beta-lactamase superfamily"/>
    <property type="match status" value="1"/>
</dbReference>
<dbReference type="Proteomes" id="UP000777438">
    <property type="component" value="Unassembled WGS sequence"/>
</dbReference>
<name>A0A9P9ATF8_9HYPO</name>
<dbReference type="Pfam" id="PF00144">
    <property type="entry name" value="Beta-lactamase"/>
    <property type="match status" value="1"/>
</dbReference>
<reference evidence="4 5" key="1">
    <citation type="journal article" date="2021" name="Nat. Commun.">
        <title>Genetic determinants of endophytism in the Arabidopsis root mycobiome.</title>
        <authorList>
            <person name="Mesny F."/>
            <person name="Miyauchi S."/>
            <person name="Thiergart T."/>
            <person name="Pickel B."/>
            <person name="Atanasova L."/>
            <person name="Karlsson M."/>
            <person name="Huettel B."/>
            <person name="Barry K.W."/>
            <person name="Haridas S."/>
            <person name="Chen C."/>
            <person name="Bauer D."/>
            <person name="Andreopoulos W."/>
            <person name="Pangilinan J."/>
            <person name="LaButti K."/>
            <person name="Riley R."/>
            <person name="Lipzen A."/>
            <person name="Clum A."/>
            <person name="Drula E."/>
            <person name="Henrissat B."/>
            <person name="Kohler A."/>
            <person name="Grigoriev I.V."/>
            <person name="Martin F.M."/>
            <person name="Hacquard S."/>
        </authorList>
    </citation>
    <scope>NUCLEOTIDE SEQUENCE [LARGE SCALE GENOMIC DNA]</scope>
    <source>
        <strain evidence="4 5">MPI-CAGE-CH-0241</strain>
    </source>
</reference>
<dbReference type="OrthoDB" id="5400327at2759"/>
<feature type="compositionally biased region" description="Basic residues" evidence="1">
    <location>
        <begin position="194"/>
        <end position="205"/>
    </location>
</feature>